<evidence type="ECO:0000313" key="4">
    <source>
        <dbReference type="EMBL" id="XDU71284.1"/>
    </source>
</evidence>
<proteinExistence type="inferred from homology"/>
<dbReference type="AlphaFoldDB" id="A0AB39VM74"/>
<evidence type="ECO:0000256" key="2">
    <source>
        <dbReference type="ARBA" id="ARBA00022729"/>
    </source>
</evidence>
<feature type="chain" id="PRO_5044216025" evidence="3">
    <location>
        <begin position="23"/>
        <end position="219"/>
    </location>
</feature>
<dbReference type="PANTHER" id="PTHR38108">
    <property type="entry name" value="UPF0319 PROTEIN YCCT"/>
    <property type="match status" value="1"/>
</dbReference>
<keyword evidence="2 3" id="KW-0732">Signal</keyword>
<accession>A0AB39VM74</accession>
<comment type="similarity">
    <text evidence="1">Belongs to the UPF0319 family.</text>
</comment>
<evidence type="ECO:0000256" key="3">
    <source>
        <dbReference type="SAM" id="SignalP"/>
    </source>
</evidence>
<dbReference type="RefSeq" id="WP_369788593.1">
    <property type="nucleotide sequence ID" value="NZ_CP165628.1"/>
</dbReference>
<dbReference type="InterPro" id="IPR018635">
    <property type="entry name" value="UPF0319"/>
</dbReference>
<feature type="signal peptide" evidence="3">
    <location>
        <begin position="1"/>
        <end position="22"/>
    </location>
</feature>
<evidence type="ECO:0000256" key="1">
    <source>
        <dbReference type="ARBA" id="ARBA00008490"/>
    </source>
</evidence>
<organism evidence="4">
    <name type="scientific">Rouxiella sp. WC2420</name>
    <dbReference type="NCBI Taxonomy" id="3234145"/>
    <lineage>
        <taxon>Bacteria</taxon>
        <taxon>Pseudomonadati</taxon>
        <taxon>Pseudomonadota</taxon>
        <taxon>Gammaproteobacteria</taxon>
        <taxon>Enterobacterales</taxon>
        <taxon>Yersiniaceae</taxon>
        <taxon>Rouxiella</taxon>
    </lineage>
</organism>
<dbReference type="Pfam" id="PF09829">
    <property type="entry name" value="DUF2057"/>
    <property type="match status" value="1"/>
</dbReference>
<name>A0AB39VM74_9GAMM</name>
<dbReference type="EMBL" id="CP165628">
    <property type="protein sequence ID" value="XDU71284.1"/>
    <property type="molecule type" value="Genomic_DNA"/>
</dbReference>
<reference evidence="4" key="1">
    <citation type="submission" date="2024-07" db="EMBL/GenBank/DDBJ databases">
        <authorList>
            <person name="Biller S.J."/>
        </authorList>
    </citation>
    <scope>NUCLEOTIDE SEQUENCE</scope>
    <source>
        <strain evidence="4">WC2420</strain>
    </source>
</reference>
<protein>
    <submittedName>
        <fullName evidence="4">DUF2057 family protein</fullName>
    </submittedName>
</protein>
<dbReference type="NCBIfam" id="NF002967">
    <property type="entry name" value="PRK03641.1"/>
    <property type="match status" value="1"/>
</dbReference>
<gene>
    <name evidence="4" type="ORF">AB3G37_17250</name>
</gene>
<dbReference type="PANTHER" id="PTHR38108:SF1">
    <property type="entry name" value="UPF0319 PROTEIN YCCT"/>
    <property type="match status" value="1"/>
</dbReference>
<sequence length="219" mass="23698">MMKLGFMVAGILLANLSAPAYALSLKLSPEIDLLVVDGKQVSGPILKGADSLELDAGQHQLLFQISKNMHLGAAPQTIYHSPPIIVAFNAQNLHAVSISLPPLTTEQEGRDFSQKMNIALLDEKGNQISYRQDRLLQIKDANPANLEAAMTQYNLSGHPASIPAFALTKKSAMTLNASRTENNSALHAENVTASVSFSLWSMLRHTPRIDSTIGEFSAH</sequence>